<accession>A0A2N1M504</accession>
<keyword evidence="1" id="KW-0175">Coiled coil</keyword>
<protein>
    <submittedName>
        <fullName evidence="2">Uncharacterized protein</fullName>
    </submittedName>
</protein>
<sequence>MQNSANVIDGIRGSLNTIQITLQNITTECDQYQNLLHDSIQRVDNLRNQFNDNALNNEMEARREYLQLAQNRQEHIGELLCENFVYRLLIQRKDTQIAKHKRNVAFARYKIGRDNIGIRKIKNGRISAPKFYGTTGEDPADYIRDLCQWYEAFPNHDPNAGHQHQIRIDSFFESGLKDYAKYWYDIEIKGRNWELQNIGDNTGIANIGAINGLANNNVLHTINVNQF</sequence>
<reference evidence="2 3" key="2">
    <citation type="submission" date="2017-10" db="EMBL/GenBank/DDBJ databases">
        <title>Extensive intraspecific genome diversity in a model arbuscular mycorrhizal fungus.</title>
        <authorList>
            <person name="Chen E.C.H."/>
            <person name="Morin E."/>
            <person name="Baudet D."/>
            <person name="Noel J."/>
            <person name="Ndikumana S."/>
            <person name="Charron P."/>
            <person name="St-Onge C."/>
            <person name="Giorgi J."/>
            <person name="Grigoriev I.V."/>
            <person name="Roux C."/>
            <person name="Martin F.M."/>
            <person name="Corradi N."/>
        </authorList>
    </citation>
    <scope>NUCLEOTIDE SEQUENCE [LARGE SCALE GENOMIC DNA]</scope>
    <source>
        <strain evidence="2 3">C2</strain>
    </source>
</reference>
<comment type="caution">
    <text evidence="2">The sequence shown here is derived from an EMBL/GenBank/DDBJ whole genome shotgun (WGS) entry which is preliminary data.</text>
</comment>
<reference evidence="2 3" key="1">
    <citation type="submission" date="2016-04" db="EMBL/GenBank/DDBJ databases">
        <title>Genome analyses suggest a sexual origin of heterokaryosis in a supposedly ancient asexual fungus.</title>
        <authorList>
            <person name="Ropars J."/>
            <person name="Sedzielewska K."/>
            <person name="Noel J."/>
            <person name="Charron P."/>
            <person name="Farinelli L."/>
            <person name="Marton T."/>
            <person name="Kruger M."/>
            <person name="Pelin A."/>
            <person name="Brachmann A."/>
            <person name="Corradi N."/>
        </authorList>
    </citation>
    <scope>NUCLEOTIDE SEQUENCE [LARGE SCALE GENOMIC DNA]</scope>
    <source>
        <strain evidence="2 3">C2</strain>
    </source>
</reference>
<organism evidence="2 3">
    <name type="scientific">Rhizophagus irregularis</name>
    <dbReference type="NCBI Taxonomy" id="588596"/>
    <lineage>
        <taxon>Eukaryota</taxon>
        <taxon>Fungi</taxon>
        <taxon>Fungi incertae sedis</taxon>
        <taxon>Mucoromycota</taxon>
        <taxon>Glomeromycotina</taxon>
        <taxon>Glomeromycetes</taxon>
        <taxon>Glomerales</taxon>
        <taxon>Glomeraceae</taxon>
        <taxon>Rhizophagus</taxon>
    </lineage>
</organism>
<dbReference type="EMBL" id="LLXL01005196">
    <property type="protein sequence ID" value="PKK56727.1"/>
    <property type="molecule type" value="Genomic_DNA"/>
</dbReference>
<evidence type="ECO:0000313" key="2">
    <source>
        <dbReference type="EMBL" id="PKK56727.1"/>
    </source>
</evidence>
<name>A0A2N1M504_9GLOM</name>
<evidence type="ECO:0000256" key="1">
    <source>
        <dbReference type="SAM" id="Coils"/>
    </source>
</evidence>
<gene>
    <name evidence="2" type="ORF">RhiirC2_799399</name>
</gene>
<feature type="coiled-coil region" evidence="1">
    <location>
        <begin position="29"/>
        <end position="71"/>
    </location>
</feature>
<dbReference type="AlphaFoldDB" id="A0A2N1M504"/>
<dbReference type="VEuPathDB" id="FungiDB:RhiirA1_477836"/>
<evidence type="ECO:0000313" key="3">
    <source>
        <dbReference type="Proteomes" id="UP000233469"/>
    </source>
</evidence>
<dbReference type="Proteomes" id="UP000233469">
    <property type="component" value="Unassembled WGS sequence"/>
</dbReference>
<proteinExistence type="predicted"/>